<dbReference type="PANTHER" id="PTHR46889">
    <property type="entry name" value="TRANSPOSASE INSF FOR INSERTION SEQUENCE IS3B-RELATED"/>
    <property type="match status" value="1"/>
</dbReference>
<dbReference type="EMBL" id="FOZU01000095">
    <property type="protein sequence ID" value="SFT27005.1"/>
    <property type="molecule type" value="Genomic_DNA"/>
</dbReference>
<dbReference type="SUPFAM" id="SSF53098">
    <property type="entry name" value="Ribonuclease H-like"/>
    <property type="match status" value="1"/>
</dbReference>
<dbReference type="PROSITE" id="PS50994">
    <property type="entry name" value="INTEGRASE"/>
    <property type="match status" value="1"/>
</dbReference>
<reference evidence="3" key="1">
    <citation type="submission" date="2016-10" db="EMBL/GenBank/DDBJ databases">
        <authorList>
            <person name="Varghese N."/>
            <person name="Submissions S."/>
        </authorList>
    </citation>
    <scope>NUCLEOTIDE SEQUENCE [LARGE SCALE GENOMIC DNA]</scope>
    <source>
        <strain evidence="3">ANC 5076</strain>
    </source>
</reference>
<dbReference type="AlphaFoldDB" id="A0A1I6WLW8"/>
<organism evidence="2 3">
    <name type="scientific">Acinetobacter bohemicus</name>
    <dbReference type="NCBI Taxonomy" id="1435036"/>
    <lineage>
        <taxon>Bacteria</taxon>
        <taxon>Pseudomonadati</taxon>
        <taxon>Pseudomonadota</taxon>
        <taxon>Gammaproteobacteria</taxon>
        <taxon>Moraxellales</taxon>
        <taxon>Moraxellaceae</taxon>
        <taxon>Acinetobacter</taxon>
    </lineage>
</organism>
<evidence type="ECO:0000259" key="1">
    <source>
        <dbReference type="PROSITE" id="PS50994"/>
    </source>
</evidence>
<dbReference type="GO" id="GO:0015074">
    <property type="term" value="P:DNA integration"/>
    <property type="evidence" value="ECO:0007669"/>
    <property type="project" value="InterPro"/>
</dbReference>
<dbReference type="InterPro" id="IPR012337">
    <property type="entry name" value="RNaseH-like_sf"/>
</dbReference>
<name>A0A1I6WLW8_9GAMM</name>
<accession>A0A1I6WLW8</accession>
<dbReference type="InterPro" id="IPR036397">
    <property type="entry name" value="RNaseH_sf"/>
</dbReference>
<dbReference type="Gene3D" id="3.30.420.10">
    <property type="entry name" value="Ribonuclease H-like superfamily/Ribonuclease H"/>
    <property type="match status" value="1"/>
</dbReference>
<gene>
    <name evidence="2" type="ORF">SAMN05444586_10951</name>
</gene>
<evidence type="ECO:0000313" key="2">
    <source>
        <dbReference type="EMBL" id="SFT27005.1"/>
    </source>
</evidence>
<proteinExistence type="predicted"/>
<dbReference type="InterPro" id="IPR048020">
    <property type="entry name" value="Transpos_IS3"/>
</dbReference>
<sequence>MIDKTHQLSVRQQSQLIQINRSTLYYKPKEISSTDLSWMRLIDEIHLDYPFMGSRMIRDMLQRQGHQIGRRKVRRLMRLMGIHALYPKPNTSKPNLAHRIFPYLLKNMVIDHSNQVWCTDITYIPMAKGFVYLCAIIDWHSRKVLAHRVSISMETDFCIDALQEAIVKYGCPEVFNTDQGSQFTSEAFLNELKLRNIRISMDGKGRWMDNVMIERLWRSVKHEEVYLKAYDTVKQAKQSIAEYLDFYNMIRPHSSLNKATPDEFYDQHLLKVMAA</sequence>
<keyword evidence="3" id="KW-1185">Reference proteome</keyword>
<dbReference type="Pfam" id="PF00665">
    <property type="entry name" value="rve"/>
    <property type="match status" value="1"/>
</dbReference>
<dbReference type="PANTHER" id="PTHR46889:SF4">
    <property type="entry name" value="TRANSPOSASE INSO FOR INSERTION SEQUENCE ELEMENT IS911B-RELATED"/>
    <property type="match status" value="1"/>
</dbReference>
<dbReference type="InterPro" id="IPR025948">
    <property type="entry name" value="HTH-like_dom"/>
</dbReference>
<dbReference type="Pfam" id="PF13333">
    <property type="entry name" value="rve_2"/>
    <property type="match status" value="1"/>
</dbReference>
<evidence type="ECO:0000313" key="3">
    <source>
        <dbReference type="Proteomes" id="UP000182827"/>
    </source>
</evidence>
<dbReference type="GO" id="GO:0003676">
    <property type="term" value="F:nucleic acid binding"/>
    <property type="evidence" value="ECO:0007669"/>
    <property type="project" value="InterPro"/>
</dbReference>
<protein>
    <submittedName>
        <fullName evidence="2">Putative transposase</fullName>
    </submittedName>
</protein>
<dbReference type="NCBIfam" id="NF033516">
    <property type="entry name" value="transpos_IS3"/>
    <property type="match status" value="1"/>
</dbReference>
<dbReference type="Pfam" id="PF13276">
    <property type="entry name" value="HTH_21"/>
    <property type="match status" value="1"/>
</dbReference>
<dbReference type="InterPro" id="IPR050900">
    <property type="entry name" value="Transposase_IS3/IS150/IS904"/>
</dbReference>
<dbReference type="Proteomes" id="UP000182827">
    <property type="component" value="Unassembled WGS sequence"/>
</dbReference>
<feature type="domain" description="Integrase catalytic" evidence="1">
    <location>
        <begin position="98"/>
        <end position="269"/>
    </location>
</feature>
<dbReference type="InterPro" id="IPR001584">
    <property type="entry name" value="Integrase_cat-core"/>
</dbReference>